<dbReference type="Pfam" id="PF02824">
    <property type="entry name" value="TGS"/>
    <property type="match status" value="1"/>
</dbReference>
<sequence>MAIIKTVRISDIIDRLMERDPGADLALVNRAYVYSATVHEGQVRLSGLPYLTHPLEVAAILADMNMDEGTVAAALLHDVIEDTRATPDDILEMFGPDVLHLVMGVTKLSKIQFESLEARQAENIRKMFLAMAKDIRVILIKLADRLHNMRTLQFQREDKQKKIARETLDIFAPLASRLGIYWIKKELENISFMFIDPYEYRRIANLLDMGRQERENFIEDVRKRITETMEKEGIGCDVTGRYKHIHSIAEKMRTQNLNFEEVYDIIAFRIIVEKDAECYAALGHIHSIWKPIDYKFKDYIARPKPNMYQSLHTTVVGPSGRRVEIQIRTREMNKIAKSGIAAHWSYKEGKGADPRVSRTFSWIQDIVERQKNIKDPDEFLENVRIELFPDEIFVFTPNGDIKALPKGAIPVDFAYMIHTEVGNQCSGAKVNEKMVPLKYELKTGDVVEIITRKGHQPSRDWLNSVKTAKARSRIRQWIRNQDYNRSLTLGREMCEKEFKKRRLNFVKLVKSEQMNETAAAFGFKAPDDLIANVGYGKITPLQIARKFLADLEGAKDKESLLEKIADHPEKKKKTGSGVLVKGIDDVLIRFAKCCRPVPGDRITGYITRGYGVAIHRANCVNALKINPERKINVEWEENLDEGAYPADIRIRSMDRVGLLADVAAEISKNKANIIKVNSQTREDGRVDTFFTLGIKGTRHLARLLADIKKIRHVHSVERIR</sequence>
<dbReference type="EMBL" id="CAACVI010000001">
    <property type="protein sequence ID" value="VEN72517.1"/>
    <property type="molecule type" value="Genomic_DNA"/>
</dbReference>
<evidence type="ECO:0000313" key="5">
    <source>
        <dbReference type="EMBL" id="VEN72517.1"/>
    </source>
</evidence>
<dbReference type="InterPro" id="IPR045600">
    <property type="entry name" value="RelA/SpoT_AH_RIS"/>
</dbReference>
<feature type="domain" description="HD" evidence="3">
    <location>
        <begin position="50"/>
        <end position="149"/>
    </location>
</feature>
<dbReference type="GO" id="GO:0042594">
    <property type="term" value="P:response to starvation"/>
    <property type="evidence" value="ECO:0007669"/>
    <property type="project" value="TreeGrafter"/>
</dbReference>
<dbReference type="Pfam" id="PF19296">
    <property type="entry name" value="RelA_AH_RIS"/>
    <property type="match status" value="1"/>
</dbReference>
<dbReference type="PANTHER" id="PTHR21262:SF36">
    <property type="entry name" value="BIFUNCTIONAL (P)PPGPP SYNTHASE_HYDROLASE SPOT"/>
    <property type="match status" value="1"/>
</dbReference>
<comment type="function">
    <text evidence="1">In eubacteria ppGpp (guanosine 3'-diphosphate 5'-diphosphate) is a mediator of the stringent response that coordinates a variety of cellular activities in response to changes in nutritional abundance.</text>
</comment>
<dbReference type="FunFam" id="3.10.20.30:FF:000002">
    <property type="entry name" value="GTP pyrophosphokinase (RelA/SpoT)"/>
    <property type="match status" value="1"/>
</dbReference>
<dbReference type="SUPFAM" id="SSF81301">
    <property type="entry name" value="Nucleotidyltransferase"/>
    <property type="match status" value="1"/>
</dbReference>
<dbReference type="PROSITE" id="PS51880">
    <property type="entry name" value="TGS"/>
    <property type="match status" value="1"/>
</dbReference>
<dbReference type="InterPro" id="IPR003607">
    <property type="entry name" value="HD/PDEase_dom"/>
</dbReference>
<dbReference type="GO" id="GO:0008893">
    <property type="term" value="F:guanosine-3',5'-bis(diphosphate) 3'-diphosphatase activity"/>
    <property type="evidence" value="ECO:0007669"/>
    <property type="project" value="TreeGrafter"/>
</dbReference>
<dbReference type="Gene3D" id="3.10.20.30">
    <property type="match status" value="1"/>
</dbReference>
<evidence type="ECO:0000256" key="1">
    <source>
        <dbReference type="RuleBase" id="RU003847"/>
    </source>
</evidence>
<dbReference type="SUPFAM" id="SSF55021">
    <property type="entry name" value="ACT-like"/>
    <property type="match status" value="1"/>
</dbReference>
<dbReference type="Pfam" id="PF04607">
    <property type="entry name" value="RelA_SpoT"/>
    <property type="match status" value="1"/>
</dbReference>
<dbReference type="InterPro" id="IPR012676">
    <property type="entry name" value="TGS-like"/>
</dbReference>
<dbReference type="InterPro" id="IPR002912">
    <property type="entry name" value="ACT_dom"/>
</dbReference>
<dbReference type="SUPFAM" id="SSF81271">
    <property type="entry name" value="TGS-like"/>
    <property type="match status" value="1"/>
</dbReference>
<dbReference type="InterPro" id="IPR012675">
    <property type="entry name" value="Beta-grasp_dom_sf"/>
</dbReference>
<reference evidence="5" key="1">
    <citation type="submission" date="2019-01" db="EMBL/GenBank/DDBJ databases">
        <authorList>
            <consortium name="Genoscope - CEA"/>
            <person name="William W."/>
        </authorList>
    </citation>
    <scope>NUCLEOTIDE SEQUENCE</scope>
    <source>
        <strain evidence="5">CR-1</strain>
    </source>
</reference>
<evidence type="ECO:0000259" key="4">
    <source>
        <dbReference type="PROSITE" id="PS51880"/>
    </source>
</evidence>
<dbReference type="PROSITE" id="PS51831">
    <property type="entry name" value="HD"/>
    <property type="match status" value="1"/>
</dbReference>
<dbReference type="CDD" id="cd04876">
    <property type="entry name" value="ACT_RelA-SpoT"/>
    <property type="match status" value="1"/>
</dbReference>
<dbReference type="SMART" id="SM00954">
    <property type="entry name" value="RelA_SpoT"/>
    <property type="match status" value="1"/>
</dbReference>
<dbReference type="PROSITE" id="PS51671">
    <property type="entry name" value="ACT"/>
    <property type="match status" value="1"/>
</dbReference>
<feature type="domain" description="TGS" evidence="4">
    <location>
        <begin position="390"/>
        <end position="451"/>
    </location>
</feature>
<dbReference type="Pfam" id="PF13328">
    <property type="entry name" value="HD_4"/>
    <property type="match status" value="1"/>
</dbReference>
<dbReference type="PANTHER" id="PTHR21262">
    <property type="entry name" value="GUANOSINE-3',5'-BIS DIPHOSPHATE 3'-PYROPHOSPHOHYDROLASE"/>
    <property type="match status" value="1"/>
</dbReference>
<dbReference type="CDD" id="cd00077">
    <property type="entry name" value="HDc"/>
    <property type="match status" value="1"/>
</dbReference>
<name>A0A484HFR6_9BACT</name>
<organism evidence="5">
    <name type="scientific">uncultured Desulfobacteraceae bacterium</name>
    <dbReference type="NCBI Taxonomy" id="218296"/>
    <lineage>
        <taxon>Bacteria</taxon>
        <taxon>Pseudomonadati</taxon>
        <taxon>Thermodesulfobacteriota</taxon>
        <taxon>Desulfobacteria</taxon>
        <taxon>Desulfobacterales</taxon>
        <taxon>Desulfobacteraceae</taxon>
        <taxon>environmental samples</taxon>
    </lineage>
</organism>
<dbReference type="GO" id="GO:0015949">
    <property type="term" value="P:nucleobase-containing small molecule interconversion"/>
    <property type="evidence" value="ECO:0007669"/>
    <property type="project" value="UniProtKB-ARBA"/>
</dbReference>
<dbReference type="NCBIfam" id="TIGR00691">
    <property type="entry name" value="spoT_relA"/>
    <property type="match status" value="1"/>
</dbReference>
<dbReference type="InterPro" id="IPR004095">
    <property type="entry name" value="TGS"/>
</dbReference>
<dbReference type="FunFam" id="3.30.460.10:FF:000001">
    <property type="entry name" value="GTP pyrophosphokinase RelA"/>
    <property type="match status" value="1"/>
</dbReference>
<keyword evidence="5" id="KW-0808">Transferase</keyword>
<dbReference type="InterPro" id="IPR033655">
    <property type="entry name" value="TGS_RelA/SpoT"/>
</dbReference>
<dbReference type="GO" id="GO:0008728">
    <property type="term" value="F:GTP diphosphokinase activity"/>
    <property type="evidence" value="ECO:0007669"/>
    <property type="project" value="UniProtKB-EC"/>
</dbReference>
<dbReference type="CDD" id="cd05399">
    <property type="entry name" value="NT_Rel-Spo_like"/>
    <property type="match status" value="1"/>
</dbReference>
<accession>A0A484HFR6</accession>
<feature type="domain" description="ACT" evidence="2">
    <location>
        <begin position="647"/>
        <end position="720"/>
    </location>
</feature>
<dbReference type="Gene3D" id="3.30.70.260">
    <property type="match status" value="1"/>
</dbReference>
<keyword evidence="5" id="KW-0418">Kinase</keyword>
<dbReference type="CDD" id="cd01668">
    <property type="entry name" value="TGS_RSH"/>
    <property type="match status" value="1"/>
</dbReference>
<dbReference type="FunFam" id="1.10.3210.10:FF:000001">
    <property type="entry name" value="GTP pyrophosphokinase RelA"/>
    <property type="match status" value="1"/>
</dbReference>
<dbReference type="GO" id="GO:0005886">
    <property type="term" value="C:plasma membrane"/>
    <property type="evidence" value="ECO:0007669"/>
    <property type="project" value="TreeGrafter"/>
</dbReference>
<dbReference type="InterPro" id="IPR004811">
    <property type="entry name" value="RelA/Spo_fam"/>
</dbReference>
<dbReference type="AlphaFoldDB" id="A0A484HFR6"/>
<dbReference type="SMART" id="SM00471">
    <property type="entry name" value="HDc"/>
    <property type="match status" value="1"/>
</dbReference>
<dbReference type="EC" id="2.7.6.5" evidence="5"/>
<dbReference type="InterPro" id="IPR043519">
    <property type="entry name" value="NT_sf"/>
</dbReference>
<dbReference type="Gene3D" id="3.30.460.10">
    <property type="entry name" value="Beta Polymerase, domain 2"/>
    <property type="match status" value="1"/>
</dbReference>
<evidence type="ECO:0000259" key="3">
    <source>
        <dbReference type="PROSITE" id="PS51831"/>
    </source>
</evidence>
<dbReference type="Gene3D" id="1.10.3210.10">
    <property type="entry name" value="Hypothetical protein af1432"/>
    <property type="match status" value="1"/>
</dbReference>
<dbReference type="SUPFAM" id="SSF109604">
    <property type="entry name" value="HD-domain/PDEase-like"/>
    <property type="match status" value="1"/>
</dbReference>
<dbReference type="Pfam" id="PF13291">
    <property type="entry name" value="ACT_4"/>
    <property type="match status" value="1"/>
</dbReference>
<comment type="similarity">
    <text evidence="1">Belongs to the relA/spoT family.</text>
</comment>
<gene>
    <name evidence="5" type="primary">relA</name>
    <name evidence="5" type="ORF">EPICR_10016</name>
</gene>
<dbReference type="InterPro" id="IPR045865">
    <property type="entry name" value="ACT-like_dom_sf"/>
</dbReference>
<proteinExistence type="inferred from homology"/>
<dbReference type="InterPro" id="IPR006674">
    <property type="entry name" value="HD_domain"/>
</dbReference>
<dbReference type="GO" id="GO:0016301">
    <property type="term" value="F:kinase activity"/>
    <property type="evidence" value="ECO:0007669"/>
    <property type="project" value="UniProtKB-KW"/>
</dbReference>
<dbReference type="GO" id="GO:0015969">
    <property type="term" value="P:guanosine tetraphosphate metabolic process"/>
    <property type="evidence" value="ECO:0007669"/>
    <property type="project" value="InterPro"/>
</dbReference>
<dbReference type="InterPro" id="IPR007685">
    <property type="entry name" value="RelA_SpoT"/>
</dbReference>
<evidence type="ECO:0000259" key="2">
    <source>
        <dbReference type="PROSITE" id="PS51671"/>
    </source>
</evidence>
<protein>
    <submittedName>
        <fullName evidence="5">GTP pyrophosphokinase</fullName>
        <ecNumber evidence="5">2.7.6.5</ecNumber>
    </submittedName>
</protein>